<dbReference type="InterPro" id="IPR050833">
    <property type="entry name" value="Poly_Biosynth_Transport"/>
</dbReference>
<evidence type="ECO:0000313" key="8">
    <source>
        <dbReference type="Proteomes" id="UP000199197"/>
    </source>
</evidence>
<organism evidence="7 8">
    <name type="scientific">Candidatus Chryseopegocella kryptomonas</name>
    <dbReference type="NCBI Taxonomy" id="1633643"/>
    <lineage>
        <taxon>Bacteria</taxon>
        <taxon>Pseudomonadati</taxon>
        <taxon>Candidatus Kryptoniota</taxon>
        <taxon>Candidatus Chryseopegocella</taxon>
    </lineage>
</organism>
<comment type="subcellular location">
    <subcellularLocation>
        <location evidence="1">Cell membrane</location>
        <topology evidence="1">Multi-pass membrane protein</topology>
    </subcellularLocation>
</comment>
<evidence type="ECO:0000256" key="2">
    <source>
        <dbReference type="ARBA" id="ARBA00022475"/>
    </source>
</evidence>
<keyword evidence="3 6" id="KW-0812">Transmembrane</keyword>
<feature type="transmembrane region" description="Helical" evidence="6">
    <location>
        <begin position="129"/>
        <end position="148"/>
    </location>
</feature>
<keyword evidence="5 6" id="KW-0472">Membrane</keyword>
<evidence type="ECO:0000313" key="7">
    <source>
        <dbReference type="EMBL" id="CUT00859.1"/>
    </source>
</evidence>
<gene>
    <name evidence="7" type="ORF">JGI23_00933</name>
</gene>
<name>A0A0N7MXA0_9BACT</name>
<evidence type="ECO:0000256" key="1">
    <source>
        <dbReference type="ARBA" id="ARBA00004651"/>
    </source>
</evidence>
<feature type="transmembrane region" description="Helical" evidence="6">
    <location>
        <begin position="100"/>
        <end position="117"/>
    </location>
</feature>
<keyword evidence="4 6" id="KW-1133">Transmembrane helix</keyword>
<keyword evidence="2" id="KW-1003">Cell membrane</keyword>
<feature type="transmembrane region" description="Helical" evidence="6">
    <location>
        <begin position="67"/>
        <end position="88"/>
    </location>
</feature>
<evidence type="ECO:0000256" key="5">
    <source>
        <dbReference type="ARBA" id="ARBA00023136"/>
    </source>
</evidence>
<dbReference type="PANTHER" id="PTHR30250:SF11">
    <property type="entry name" value="O-ANTIGEN TRANSPORTER-RELATED"/>
    <property type="match status" value="1"/>
</dbReference>
<dbReference type="PANTHER" id="PTHR30250">
    <property type="entry name" value="PST FAMILY PREDICTED COLANIC ACID TRANSPORTER"/>
    <property type="match status" value="1"/>
</dbReference>
<evidence type="ECO:0000256" key="6">
    <source>
        <dbReference type="SAM" id="Phobius"/>
    </source>
</evidence>
<dbReference type="Proteomes" id="UP000199197">
    <property type="component" value="Unassembled WGS sequence"/>
</dbReference>
<reference evidence="8" key="1">
    <citation type="submission" date="2015-11" db="EMBL/GenBank/DDBJ databases">
        <authorList>
            <person name="Varghese N."/>
        </authorList>
    </citation>
    <scope>NUCLEOTIDE SEQUENCE [LARGE SCALE GENOMIC DNA]</scope>
    <source>
        <strain evidence="8">JGI-23</strain>
    </source>
</reference>
<proteinExistence type="predicted"/>
<dbReference type="GO" id="GO:0005886">
    <property type="term" value="C:plasma membrane"/>
    <property type="evidence" value="ECO:0007669"/>
    <property type="project" value="UniProtKB-SubCell"/>
</dbReference>
<evidence type="ECO:0000256" key="3">
    <source>
        <dbReference type="ARBA" id="ARBA00022692"/>
    </source>
</evidence>
<dbReference type="Pfam" id="PF13440">
    <property type="entry name" value="Polysacc_synt_3"/>
    <property type="match status" value="1"/>
</dbReference>
<dbReference type="AlphaFoldDB" id="A0A0N7MXA0"/>
<feature type="transmembrane region" description="Helical" evidence="6">
    <location>
        <begin position="32"/>
        <end position="55"/>
    </location>
</feature>
<dbReference type="RefSeq" id="WP_092349233.1">
    <property type="nucleotide sequence ID" value="NZ_CZVW01000008.1"/>
</dbReference>
<evidence type="ECO:0000256" key="4">
    <source>
        <dbReference type="ARBA" id="ARBA00022989"/>
    </source>
</evidence>
<sequence length="172" mass="19528">MVLGPLAQSLYPHIGKILRNDINRGIDYIRKFGVIVSLITLPISIFIFLTAPFLVKVFLGEQYLPSINVVKILSFFPFIIGLSNLYGIQTTLNMKMDREFFRVIVGGSIINLILNTILDNKFAEIGASISWLITEIYITTAFIILLELKGIKIFDFKFYSNFISGLIKSREI</sequence>
<accession>A0A0N7MXA0</accession>
<protein>
    <submittedName>
        <fullName evidence="7">Polysaccharide biosynthesis C-terminal domain</fullName>
    </submittedName>
</protein>
<keyword evidence="8" id="KW-1185">Reference proteome</keyword>
<dbReference type="EMBL" id="CZVW01000008">
    <property type="protein sequence ID" value="CUT00859.1"/>
    <property type="molecule type" value="Genomic_DNA"/>
</dbReference>